<evidence type="ECO:0000256" key="4">
    <source>
        <dbReference type="PIRSR" id="PIRSR006806-1"/>
    </source>
</evidence>
<dbReference type="InterPro" id="IPR024185">
    <property type="entry name" value="FTHF_cligase-like_sf"/>
</dbReference>
<keyword evidence="2 4" id="KW-0547">Nucleotide-binding</keyword>
<name>A0A849P4W1_9BURK</name>
<dbReference type="Gene3D" id="3.40.50.10420">
    <property type="entry name" value="NagB/RpiA/CoA transferase-like"/>
    <property type="match status" value="1"/>
</dbReference>
<sequence>MSNHHCVDYNVLRQQLLAKRKMIPVSKRDMDSQRLCSLLWDYCEQHFKPQLLIAAFWPIGHEIDIKPLLFKLDQAGFHIILPKVLEKDAPLHFFRWTSQSPMTVGHFNIPEPLTSEEIHLTPDIVFTPLVGFTRQGDRLGYGKGYYDRTLAKWIARGQDPLTIGLSWDEGLIEDSHYQAAEHDIPLKRILTPSGWVLY</sequence>
<dbReference type="Proteomes" id="UP000537862">
    <property type="component" value="Unassembled WGS sequence"/>
</dbReference>
<dbReference type="PIRSF" id="PIRSF006806">
    <property type="entry name" value="FTHF_cligase"/>
    <property type="match status" value="1"/>
</dbReference>
<gene>
    <name evidence="6" type="ORF">HKX39_01045</name>
</gene>
<evidence type="ECO:0000256" key="1">
    <source>
        <dbReference type="ARBA" id="ARBA00010638"/>
    </source>
</evidence>
<dbReference type="EC" id="6.3.3.2" evidence="5"/>
<keyword evidence="6" id="KW-0436">Ligase</keyword>
<comment type="cofactor">
    <cofactor evidence="5">
        <name>Mg(2+)</name>
        <dbReference type="ChEBI" id="CHEBI:18420"/>
    </cofactor>
</comment>
<dbReference type="Pfam" id="PF01812">
    <property type="entry name" value="5-FTHF_cyc-lig"/>
    <property type="match status" value="1"/>
</dbReference>
<dbReference type="GO" id="GO:0005524">
    <property type="term" value="F:ATP binding"/>
    <property type="evidence" value="ECO:0007669"/>
    <property type="project" value="UniProtKB-KW"/>
</dbReference>
<evidence type="ECO:0000256" key="5">
    <source>
        <dbReference type="RuleBase" id="RU361279"/>
    </source>
</evidence>
<protein>
    <recommendedName>
        <fullName evidence="5">5-formyltetrahydrofolate cyclo-ligase</fullName>
        <ecNumber evidence="5">6.3.3.2</ecNumber>
    </recommendedName>
</protein>
<dbReference type="GO" id="GO:0009396">
    <property type="term" value="P:folic acid-containing compound biosynthetic process"/>
    <property type="evidence" value="ECO:0007669"/>
    <property type="project" value="TreeGrafter"/>
</dbReference>
<comment type="catalytic activity">
    <reaction evidence="5">
        <text>(6S)-5-formyl-5,6,7,8-tetrahydrofolate + ATP = (6R)-5,10-methenyltetrahydrofolate + ADP + phosphate</text>
        <dbReference type="Rhea" id="RHEA:10488"/>
        <dbReference type="ChEBI" id="CHEBI:30616"/>
        <dbReference type="ChEBI" id="CHEBI:43474"/>
        <dbReference type="ChEBI" id="CHEBI:57455"/>
        <dbReference type="ChEBI" id="CHEBI:57457"/>
        <dbReference type="ChEBI" id="CHEBI:456216"/>
        <dbReference type="EC" id="6.3.3.2"/>
    </reaction>
</comment>
<dbReference type="GO" id="GO:0046872">
    <property type="term" value="F:metal ion binding"/>
    <property type="evidence" value="ECO:0007669"/>
    <property type="project" value="UniProtKB-KW"/>
</dbReference>
<keyword evidence="7" id="KW-1185">Reference proteome</keyword>
<accession>A0A849P4W1</accession>
<evidence type="ECO:0000256" key="3">
    <source>
        <dbReference type="ARBA" id="ARBA00022840"/>
    </source>
</evidence>
<comment type="caution">
    <text evidence="6">The sequence shown here is derived from an EMBL/GenBank/DDBJ whole genome shotgun (WGS) entry which is preliminary data.</text>
</comment>
<evidence type="ECO:0000313" key="7">
    <source>
        <dbReference type="Proteomes" id="UP000537862"/>
    </source>
</evidence>
<dbReference type="PANTHER" id="PTHR23407:SF1">
    <property type="entry name" value="5-FORMYLTETRAHYDROFOLATE CYCLO-LIGASE"/>
    <property type="match status" value="1"/>
</dbReference>
<dbReference type="NCBIfam" id="TIGR02727">
    <property type="entry name" value="MTHFS_bact"/>
    <property type="match status" value="1"/>
</dbReference>
<feature type="binding site" evidence="4">
    <location>
        <begin position="138"/>
        <end position="146"/>
    </location>
    <ligand>
        <name>ATP</name>
        <dbReference type="ChEBI" id="CHEBI:30616"/>
    </ligand>
</feature>
<evidence type="ECO:0000313" key="6">
    <source>
        <dbReference type="EMBL" id="NOL50765.1"/>
    </source>
</evidence>
<proteinExistence type="inferred from homology"/>
<comment type="similarity">
    <text evidence="1 5">Belongs to the 5-formyltetrahydrofolate cyclo-ligase family.</text>
</comment>
<dbReference type="AlphaFoldDB" id="A0A849P4W1"/>
<keyword evidence="5" id="KW-0460">Magnesium</keyword>
<dbReference type="InterPro" id="IPR037171">
    <property type="entry name" value="NagB/RpiA_transferase-like"/>
</dbReference>
<dbReference type="EMBL" id="JABGBN010000001">
    <property type="protein sequence ID" value="NOL50765.1"/>
    <property type="molecule type" value="Genomic_DNA"/>
</dbReference>
<dbReference type="InterPro" id="IPR002698">
    <property type="entry name" value="FTHF_cligase"/>
</dbReference>
<reference evidence="6 7" key="1">
    <citation type="submission" date="2020-05" db="EMBL/GenBank/DDBJ databases">
        <authorList>
            <person name="Niu N."/>
        </authorList>
    </citation>
    <scope>NUCLEOTIDE SEQUENCE [LARGE SCALE GENOMIC DNA]</scope>
    <source>
        <strain evidence="6 7">3340-03</strain>
    </source>
</reference>
<dbReference type="GO" id="GO:0035999">
    <property type="term" value="P:tetrahydrofolate interconversion"/>
    <property type="evidence" value="ECO:0007669"/>
    <property type="project" value="TreeGrafter"/>
</dbReference>
<keyword evidence="3 4" id="KW-0067">ATP-binding</keyword>
<dbReference type="RefSeq" id="WP_171679458.1">
    <property type="nucleotide sequence ID" value="NZ_JABGBN010000001.1"/>
</dbReference>
<keyword evidence="5" id="KW-0479">Metal-binding</keyword>
<dbReference type="PANTHER" id="PTHR23407">
    <property type="entry name" value="ATPASE INHIBITOR/5-FORMYLTETRAHYDROFOLATE CYCLO-LIGASE"/>
    <property type="match status" value="1"/>
</dbReference>
<dbReference type="GO" id="GO:0030272">
    <property type="term" value="F:5-formyltetrahydrofolate cyclo-ligase activity"/>
    <property type="evidence" value="ECO:0007669"/>
    <property type="project" value="UniProtKB-EC"/>
</dbReference>
<feature type="binding site" evidence="4">
    <location>
        <position position="62"/>
    </location>
    <ligand>
        <name>substrate</name>
    </ligand>
</feature>
<organism evidence="6 7">
    <name type="scientific">Pelistega suis</name>
    <dbReference type="NCBI Taxonomy" id="1631957"/>
    <lineage>
        <taxon>Bacteria</taxon>
        <taxon>Pseudomonadati</taxon>
        <taxon>Pseudomonadota</taxon>
        <taxon>Betaproteobacteria</taxon>
        <taxon>Burkholderiales</taxon>
        <taxon>Alcaligenaceae</taxon>
        <taxon>Pelistega</taxon>
    </lineage>
</organism>
<evidence type="ECO:0000256" key="2">
    <source>
        <dbReference type="ARBA" id="ARBA00022741"/>
    </source>
</evidence>
<dbReference type="SUPFAM" id="SSF100950">
    <property type="entry name" value="NagB/RpiA/CoA transferase-like"/>
    <property type="match status" value="1"/>
</dbReference>